<accession>M3ZQ18</accession>
<keyword evidence="8" id="KW-0862">Zinc</keyword>
<dbReference type="GO" id="GO:0004896">
    <property type="term" value="F:cytokine receptor activity"/>
    <property type="evidence" value="ECO:0007669"/>
    <property type="project" value="InterPro"/>
</dbReference>
<evidence type="ECO:0000313" key="18">
    <source>
        <dbReference type="Ensembl" id="ENSXMAP00000004311.1"/>
    </source>
</evidence>
<dbReference type="InterPro" id="IPR036116">
    <property type="entry name" value="FN3_sf"/>
</dbReference>
<dbReference type="OrthoDB" id="8858139at2759"/>
<keyword evidence="9 15" id="KW-1133">Transmembrane helix</keyword>
<evidence type="ECO:0000256" key="16">
    <source>
        <dbReference type="SAM" id="SignalP"/>
    </source>
</evidence>
<feature type="transmembrane region" description="Helical" evidence="15">
    <location>
        <begin position="236"/>
        <end position="256"/>
    </location>
</feature>
<dbReference type="STRING" id="8083.ENSXMAP00000020568"/>
<evidence type="ECO:0000256" key="13">
    <source>
        <dbReference type="ARBA" id="ARBA00023180"/>
    </source>
</evidence>
<evidence type="ECO:0000256" key="5">
    <source>
        <dbReference type="ARBA" id="ARBA00022723"/>
    </source>
</evidence>
<evidence type="ECO:0000256" key="10">
    <source>
        <dbReference type="ARBA" id="ARBA00023136"/>
    </source>
</evidence>
<comment type="subcellular location">
    <subcellularLocation>
        <location evidence="1">Membrane</location>
        <topology evidence="1">Single-pass type I membrane protein</topology>
    </subcellularLocation>
</comment>
<organism evidence="18 19">
    <name type="scientific">Xiphophorus maculatus</name>
    <name type="common">Southern platyfish</name>
    <name type="synonym">Platypoecilus maculatus</name>
    <dbReference type="NCBI Taxonomy" id="8083"/>
    <lineage>
        <taxon>Eukaryota</taxon>
        <taxon>Metazoa</taxon>
        <taxon>Chordata</taxon>
        <taxon>Craniata</taxon>
        <taxon>Vertebrata</taxon>
        <taxon>Euteleostomi</taxon>
        <taxon>Actinopterygii</taxon>
        <taxon>Neopterygii</taxon>
        <taxon>Teleostei</taxon>
        <taxon>Neoteleostei</taxon>
        <taxon>Acanthomorphata</taxon>
        <taxon>Ovalentaria</taxon>
        <taxon>Atherinomorphae</taxon>
        <taxon>Cyprinodontiformes</taxon>
        <taxon>Poeciliidae</taxon>
        <taxon>Poeciliinae</taxon>
        <taxon>Xiphophorus</taxon>
    </lineage>
</organism>
<dbReference type="GO" id="GO:0046872">
    <property type="term" value="F:metal ion binding"/>
    <property type="evidence" value="ECO:0007669"/>
    <property type="project" value="UniProtKB-KW"/>
</dbReference>
<feature type="domain" description="Fibronectin type-III" evidence="17">
    <location>
        <begin position="130"/>
        <end position="229"/>
    </location>
</feature>
<comment type="similarity">
    <text evidence="2">Belongs to the type I cytokine receptor family. Type 1 subfamily.</text>
</comment>
<keyword evidence="5" id="KW-0479">Metal-binding</keyword>
<name>M3ZQ18_XIPMA</name>
<dbReference type="KEGG" id="xma:102217336"/>
<proteinExistence type="inferred from homology"/>
<keyword evidence="19" id="KW-1185">Reference proteome</keyword>
<feature type="chain" id="PRO_5044736723" description="Prolactin receptor" evidence="16">
    <location>
        <begin position="26"/>
        <end position="648"/>
    </location>
</feature>
<dbReference type="InterPro" id="IPR013783">
    <property type="entry name" value="Ig-like_fold"/>
</dbReference>
<dbReference type="HOGENOM" id="CLU_017892_2_1_1"/>
<dbReference type="InterPro" id="IPR003528">
    <property type="entry name" value="Long_hematopoietin_rcpt_CS"/>
</dbReference>
<dbReference type="GeneTree" id="ENSGT00940000154851"/>
<evidence type="ECO:0000256" key="12">
    <source>
        <dbReference type="ARBA" id="ARBA00023170"/>
    </source>
</evidence>
<dbReference type="SMART" id="SM00060">
    <property type="entry name" value="FN3"/>
    <property type="match status" value="2"/>
</dbReference>
<dbReference type="RefSeq" id="XP_023194287.1">
    <property type="nucleotide sequence ID" value="XM_023338519.1"/>
</dbReference>
<evidence type="ECO:0000256" key="6">
    <source>
        <dbReference type="ARBA" id="ARBA00022729"/>
    </source>
</evidence>
<dbReference type="SUPFAM" id="SSF49265">
    <property type="entry name" value="Fibronectin type III"/>
    <property type="match status" value="2"/>
</dbReference>
<keyword evidence="12" id="KW-0675">Receptor</keyword>
<sequence>MMKKVGEVVLLWLLILFIQIAAGEGYSPPGKPTNISCRSPEKETFTCWWQPGSDGGLPTTYALYYRKEGSERVFECPDYKTAGKNSCFFSKNVTSIWVNYNITVVATNSMGNTFSNPVDIDVVYIVKPNPPEEVVVSVTEDKDWPFLQVSWKPPKMADTRSGWITLIYEVRLKLENENKWEELSAGQRKIFKIYSLRSGGTYDVQVRCKPDHGFWSEWSPTTRVKVPEYLPQERSMWILIVVFAAFILIICIWMIYMNFHSVKHYLLPPVPGPKIKGIDKQLLKSGKSEDIFSSLVVSNFPPTTSNYEDFLVQYLEVYVPEERELIMDEGKDLQDDSFKTENSTCDNDSGRGSCDSHTLLIDKGGGDKDDGQQTDQEGSQAEAETKSHEEVMEEEHLACCHENAQIPNISKEKEKVKSWPSLFSPLPQYSLSPVNRPNKPKMGNQHCLSDGLFTPNSLSSYFTQPGPSTTKGFRSNYWECSLDHKQSHLLHPQTAAHEHLQAENDLNAAYVDYMGAPLDVHELSVRPTEYVEVQRVSDEDVVLLHPVTPSQENSYTVSHQTEDYSRVRMVNNNNGLLLLQRDDIEEEKNMCPYEEEMVSRATSTGCRASVTPTLQNSATGINTALPILDEKAASGYVDTATMFGLPTY</sequence>
<evidence type="ECO:0000256" key="7">
    <source>
        <dbReference type="ARBA" id="ARBA00022737"/>
    </source>
</evidence>
<evidence type="ECO:0000313" key="19">
    <source>
        <dbReference type="Proteomes" id="UP000002852"/>
    </source>
</evidence>
<evidence type="ECO:0000256" key="2">
    <source>
        <dbReference type="ARBA" id="ARBA00007885"/>
    </source>
</evidence>
<dbReference type="OMA" id="KQHCLSD"/>
<evidence type="ECO:0000256" key="15">
    <source>
        <dbReference type="SAM" id="Phobius"/>
    </source>
</evidence>
<dbReference type="Pfam" id="PF09067">
    <property type="entry name" value="EpoR_lig-bind"/>
    <property type="match status" value="1"/>
</dbReference>
<evidence type="ECO:0000256" key="11">
    <source>
        <dbReference type="ARBA" id="ARBA00023157"/>
    </source>
</evidence>
<evidence type="ECO:0000259" key="17">
    <source>
        <dbReference type="PROSITE" id="PS50853"/>
    </source>
</evidence>
<dbReference type="RefSeq" id="XP_005798743.1">
    <property type="nucleotide sequence ID" value="XM_005798686.2"/>
</dbReference>
<dbReference type="InterPro" id="IPR015152">
    <property type="entry name" value="Growth/epo_recpt_lig-bind"/>
</dbReference>
<dbReference type="PANTHER" id="PTHR23037:SF46">
    <property type="entry name" value="INTERLEUKIN 5 RECEPTOR SUBUNIT ALPHA"/>
    <property type="match status" value="1"/>
</dbReference>
<dbReference type="FunFam" id="2.60.40.10:FF:000287">
    <property type="entry name" value="Prolactin receptor"/>
    <property type="match status" value="1"/>
</dbReference>
<evidence type="ECO:0000256" key="8">
    <source>
        <dbReference type="ARBA" id="ARBA00022833"/>
    </source>
</evidence>
<dbReference type="CDD" id="cd00063">
    <property type="entry name" value="FN3"/>
    <property type="match status" value="2"/>
</dbReference>
<reference evidence="19" key="2">
    <citation type="journal article" date="2013" name="Nat. Genet.">
        <title>The genome of the platyfish, Xiphophorus maculatus, provides insights into evolutionary adaptation and several complex traits.</title>
        <authorList>
            <person name="Schartl M."/>
            <person name="Walter R.B."/>
            <person name="Shen Y."/>
            <person name="Garcia T."/>
            <person name="Catchen J."/>
            <person name="Amores A."/>
            <person name="Braasch I."/>
            <person name="Chalopin D."/>
            <person name="Volff J.N."/>
            <person name="Lesch K.P."/>
            <person name="Bisazza A."/>
            <person name="Minx P."/>
            <person name="Hillier L."/>
            <person name="Wilson R.K."/>
            <person name="Fuerstenberg S."/>
            <person name="Boore J."/>
            <person name="Searle S."/>
            <person name="Postlethwait J.H."/>
            <person name="Warren W.C."/>
        </authorList>
    </citation>
    <scope>NUCLEOTIDE SEQUENCE [LARGE SCALE GENOMIC DNA]</scope>
    <source>
        <strain evidence="19">JP 163 A</strain>
    </source>
</reference>
<reference evidence="18" key="3">
    <citation type="submission" date="2025-05" db="UniProtKB">
        <authorList>
            <consortium name="Ensembl"/>
        </authorList>
    </citation>
    <scope>IDENTIFICATION</scope>
    <source>
        <strain evidence="18">JP 163 A</strain>
    </source>
</reference>
<evidence type="ECO:0000256" key="14">
    <source>
        <dbReference type="SAM" id="MobiDB-lite"/>
    </source>
</evidence>
<keyword evidence="13" id="KW-0325">Glycoprotein</keyword>
<keyword evidence="10 15" id="KW-0472">Membrane</keyword>
<keyword evidence="6 16" id="KW-0732">Signal</keyword>
<reference evidence="19" key="1">
    <citation type="submission" date="2012-01" db="EMBL/GenBank/DDBJ databases">
        <authorList>
            <person name="Walter R."/>
            <person name="Schartl M."/>
            <person name="Warren W."/>
        </authorList>
    </citation>
    <scope>NUCLEOTIDE SEQUENCE [LARGE SCALE GENOMIC DNA]</scope>
    <source>
        <strain evidence="19">JP 163 A</strain>
    </source>
</reference>
<dbReference type="PROSITE" id="PS01352">
    <property type="entry name" value="HEMATOPO_REC_L_F1"/>
    <property type="match status" value="1"/>
</dbReference>
<dbReference type="GO" id="GO:0009897">
    <property type="term" value="C:external side of plasma membrane"/>
    <property type="evidence" value="ECO:0007669"/>
    <property type="project" value="TreeGrafter"/>
</dbReference>
<dbReference type="FunFam" id="2.60.40.10:FF:000358">
    <property type="entry name" value="Prolactin receptor"/>
    <property type="match status" value="1"/>
</dbReference>
<feature type="domain" description="Fibronectin type-III" evidence="17">
    <location>
        <begin position="28"/>
        <end position="129"/>
    </location>
</feature>
<dbReference type="PROSITE" id="PS50853">
    <property type="entry name" value="FN3"/>
    <property type="match status" value="2"/>
</dbReference>
<dbReference type="GeneID" id="102217336"/>
<dbReference type="PANTHER" id="PTHR23037">
    <property type="entry name" value="CYTOKINE RECEPTOR"/>
    <property type="match status" value="1"/>
</dbReference>
<dbReference type="InterPro" id="IPR003961">
    <property type="entry name" value="FN3_dom"/>
</dbReference>
<feature type="region of interest" description="Disordered" evidence="14">
    <location>
        <begin position="332"/>
        <end position="390"/>
    </location>
</feature>
<dbReference type="Proteomes" id="UP000002852">
    <property type="component" value="Unassembled WGS sequence"/>
</dbReference>
<feature type="signal peptide" evidence="16">
    <location>
        <begin position="1"/>
        <end position="25"/>
    </location>
</feature>
<evidence type="ECO:0000256" key="4">
    <source>
        <dbReference type="ARBA" id="ARBA00022692"/>
    </source>
</evidence>
<keyword evidence="11" id="KW-1015">Disulfide bond</keyword>
<dbReference type="Gene3D" id="2.60.40.10">
    <property type="entry name" value="Immunoglobulins"/>
    <property type="match status" value="2"/>
</dbReference>
<evidence type="ECO:0000256" key="3">
    <source>
        <dbReference type="ARBA" id="ARBA00019818"/>
    </source>
</evidence>
<evidence type="ECO:0000256" key="1">
    <source>
        <dbReference type="ARBA" id="ARBA00004479"/>
    </source>
</evidence>
<dbReference type="AlphaFoldDB" id="M3ZQ18"/>
<dbReference type="Ensembl" id="ENSXMAT00000030749.1">
    <property type="protein sequence ID" value="ENSXMAP00000020568.1"/>
    <property type="gene ID" value="ENSXMAG00000004299.2"/>
</dbReference>
<dbReference type="Ensembl" id="ENSXMAT00000004316.2">
    <property type="protein sequence ID" value="ENSXMAP00000004311.1"/>
    <property type="gene ID" value="ENSXMAG00000004299.2"/>
</dbReference>
<dbReference type="CTD" id="407651"/>
<evidence type="ECO:0000256" key="9">
    <source>
        <dbReference type="ARBA" id="ARBA00022989"/>
    </source>
</evidence>
<keyword evidence="4 15" id="KW-0812">Transmembrane</keyword>
<protein>
    <recommendedName>
        <fullName evidence="3">Prolactin receptor</fullName>
    </recommendedName>
</protein>
<keyword evidence="7" id="KW-0677">Repeat</keyword>
<dbReference type="eggNOG" id="ENOG502R22A">
    <property type="taxonomic scope" value="Eukaryota"/>
</dbReference>